<proteinExistence type="predicted"/>
<dbReference type="WBParaSite" id="EN70_6432">
    <property type="protein sequence ID" value="EN70_6432"/>
    <property type="gene ID" value="EN70_6432"/>
</dbReference>
<reference evidence="2" key="1">
    <citation type="submission" date="2012-04" db="EMBL/GenBank/DDBJ databases">
        <title>The Genome Sequence of Loa loa.</title>
        <authorList>
            <consortium name="The Broad Institute Genome Sequencing Platform"/>
            <consortium name="Broad Institute Genome Sequencing Center for Infectious Disease"/>
            <person name="Nutman T.B."/>
            <person name="Fink D.L."/>
            <person name="Russ C."/>
            <person name="Young S."/>
            <person name="Zeng Q."/>
            <person name="Gargeya S."/>
            <person name="Alvarado L."/>
            <person name="Berlin A."/>
            <person name="Chapman S.B."/>
            <person name="Chen Z."/>
            <person name="Freedman E."/>
            <person name="Gellesch M."/>
            <person name="Goldberg J."/>
            <person name="Griggs A."/>
            <person name="Gujja S."/>
            <person name="Heilman E.R."/>
            <person name="Heiman D."/>
            <person name="Howarth C."/>
            <person name="Mehta T."/>
            <person name="Neiman D."/>
            <person name="Pearson M."/>
            <person name="Roberts A."/>
            <person name="Saif S."/>
            <person name="Shea T."/>
            <person name="Shenoy N."/>
            <person name="Sisk P."/>
            <person name="Stolte C."/>
            <person name="Sykes S."/>
            <person name="White J."/>
            <person name="Yandava C."/>
            <person name="Haas B."/>
            <person name="Henn M.R."/>
            <person name="Nusbaum C."/>
            <person name="Birren B."/>
        </authorList>
    </citation>
    <scope>NUCLEOTIDE SEQUENCE [LARGE SCALE GENOMIC DNA]</scope>
</reference>
<feature type="compositionally biased region" description="Basic and acidic residues" evidence="1">
    <location>
        <begin position="156"/>
        <end position="178"/>
    </location>
</feature>
<evidence type="ECO:0000313" key="2">
    <source>
        <dbReference type="Proteomes" id="UP000095285"/>
    </source>
</evidence>
<accession>A0A1I7VUK1</accession>
<protein>
    <submittedName>
        <fullName evidence="3">Prothymosin alpha-like</fullName>
    </submittedName>
</protein>
<feature type="compositionally biased region" description="Basic and acidic residues" evidence="1">
    <location>
        <begin position="87"/>
        <end position="108"/>
    </location>
</feature>
<evidence type="ECO:0000256" key="1">
    <source>
        <dbReference type="SAM" id="MobiDB-lite"/>
    </source>
</evidence>
<keyword evidence="2" id="KW-1185">Reference proteome</keyword>
<feature type="region of interest" description="Disordered" evidence="1">
    <location>
        <begin position="87"/>
        <end position="193"/>
    </location>
</feature>
<reference evidence="3" key="2">
    <citation type="submission" date="2016-11" db="UniProtKB">
        <authorList>
            <consortium name="WormBaseParasite"/>
        </authorList>
    </citation>
    <scope>IDENTIFICATION</scope>
</reference>
<name>A0A1I7VUK1_LOALO</name>
<feature type="compositionally biased region" description="Low complexity" evidence="1">
    <location>
        <begin position="179"/>
        <end position="193"/>
    </location>
</feature>
<sequence length="193" mass="21585">MNRSVAECPLLMPLPKPSVSSLHLQQTARGHSVEWSTYQLTSIHEHSPATHFFLPNLLQRKYTHLTTDPGLAFEVIAAEAQDEKVNVTEHDDHQVTNDQASTHDKETTSEQASTTHQHDHAEADEAVKEHGKSEPKLLKVRATVEDEQGRQNGTTAKDEAEDHHHPKELKLHKEEKPETSSTTAAETNTTETL</sequence>
<organism evidence="2 3">
    <name type="scientific">Loa loa</name>
    <name type="common">Eye worm</name>
    <name type="synonym">Filaria loa</name>
    <dbReference type="NCBI Taxonomy" id="7209"/>
    <lineage>
        <taxon>Eukaryota</taxon>
        <taxon>Metazoa</taxon>
        <taxon>Ecdysozoa</taxon>
        <taxon>Nematoda</taxon>
        <taxon>Chromadorea</taxon>
        <taxon>Rhabditida</taxon>
        <taxon>Spirurina</taxon>
        <taxon>Spiruromorpha</taxon>
        <taxon>Filarioidea</taxon>
        <taxon>Onchocercidae</taxon>
        <taxon>Loa</taxon>
    </lineage>
</organism>
<feature type="compositionally biased region" description="Basic and acidic residues" evidence="1">
    <location>
        <begin position="116"/>
        <end position="149"/>
    </location>
</feature>
<evidence type="ECO:0000313" key="3">
    <source>
        <dbReference type="WBParaSite" id="EN70_6432"/>
    </source>
</evidence>
<dbReference type="Proteomes" id="UP000095285">
    <property type="component" value="Unassembled WGS sequence"/>
</dbReference>
<dbReference type="AlphaFoldDB" id="A0A1I7VUK1"/>